<sequence>MGERDIEKISSQPPKCTLSGLLLLKGAKPINWEVFGILEGHGDVPGPCVRRKSTCRLPFSSSSFFGQRGCSSRHNSVSASTCSHRPYLSGLRQESEKSNCFRLTSSCGSTTDLTDLKYGSSLGDGCANNGEIPPRLGEGETS</sequence>
<evidence type="ECO:0000313" key="2">
    <source>
        <dbReference type="Proteomes" id="UP001060215"/>
    </source>
</evidence>
<reference evidence="1 2" key="1">
    <citation type="journal article" date="2022" name="Plant J.">
        <title>Chromosome-level genome of Camellia lanceoleosa provides a valuable resource for understanding genome evolution and self-incompatibility.</title>
        <authorList>
            <person name="Gong W."/>
            <person name="Xiao S."/>
            <person name="Wang L."/>
            <person name="Liao Z."/>
            <person name="Chang Y."/>
            <person name="Mo W."/>
            <person name="Hu G."/>
            <person name="Li W."/>
            <person name="Zhao G."/>
            <person name="Zhu H."/>
            <person name="Hu X."/>
            <person name="Ji K."/>
            <person name="Xiang X."/>
            <person name="Song Q."/>
            <person name="Yuan D."/>
            <person name="Jin S."/>
            <person name="Zhang L."/>
        </authorList>
    </citation>
    <scope>NUCLEOTIDE SEQUENCE [LARGE SCALE GENOMIC DNA]</scope>
    <source>
        <strain evidence="1">SQ_2022a</strain>
    </source>
</reference>
<dbReference type="EMBL" id="CM045771">
    <property type="protein sequence ID" value="KAI7988267.1"/>
    <property type="molecule type" value="Genomic_DNA"/>
</dbReference>
<keyword evidence="2" id="KW-1185">Reference proteome</keyword>
<name>A0ACC0FJG7_9ERIC</name>
<accession>A0ACC0FJG7</accession>
<evidence type="ECO:0000313" key="1">
    <source>
        <dbReference type="EMBL" id="KAI7988267.1"/>
    </source>
</evidence>
<organism evidence="1 2">
    <name type="scientific">Camellia lanceoleosa</name>
    <dbReference type="NCBI Taxonomy" id="1840588"/>
    <lineage>
        <taxon>Eukaryota</taxon>
        <taxon>Viridiplantae</taxon>
        <taxon>Streptophyta</taxon>
        <taxon>Embryophyta</taxon>
        <taxon>Tracheophyta</taxon>
        <taxon>Spermatophyta</taxon>
        <taxon>Magnoliopsida</taxon>
        <taxon>eudicotyledons</taxon>
        <taxon>Gunneridae</taxon>
        <taxon>Pentapetalae</taxon>
        <taxon>asterids</taxon>
        <taxon>Ericales</taxon>
        <taxon>Theaceae</taxon>
        <taxon>Camellia</taxon>
    </lineage>
</organism>
<comment type="caution">
    <text evidence="1">The sequence shown here is derived from an EMBL/GenBank/DDBJ whole genome shotgun (WGS) entry which is preliminary data.</text>
</comment>
<gene>
    <name evidence="1" type="ORF">LOK49_LG13G02528</name>
</gene>
<dbReference type="Proteomes" id="UP001060215">
    <property type="component" value="Chromosome 14"/>
</dbReference>
<proteinExistence type="predicted"/>
<protein>
    <submittedName>
        <fullName evidence="1">Uncharacterized protein</fullName>
    </submittedName>
</protein>